<name>A0A0M9VLD1_9MICO</name>
<dbReference type="Proteomes" id="UP000037737">
    <property type="component" value="Unassembled WGS sequence"/>
</dbReference>
<accession>A0A0M9VLD1</accession>
<keyword evidence="2" id="KW-1185">Reference proteome</keyword>
<dbReference type="KEGG" id="mcw:A8L33_07915"/>
<reference evidence="1" key="1">
    <citation type="submission" date="2015-04" db="EMBL/GenBank/DDBJ databases">
        <title>Complete genome sequence of Microbacterium chocolatum SIT 101, a bacterium enantioselectively hydrolyzing mesomeric diesters.</title>
        <authorList>
            <person name="Li X."/>
            <person name="Xu Y."/>
        </authorList>
    </citation>
    <scope>NUCLEOTIDE SEQUENCE [LARGE SCALE GENOMIC DNA]</scope>
    <source>
        <strain evidence="1">SIT 101</strain>
    </source>
</reference>
<evidence type="ECO:0000313" key="2">
    <source>
        <dbReference type="Proteomes" id="UP000037737"/>
    </source>
</evidence>
<comment type="caution">
    <text evidence="1">The sequence shown here is derived from an EMBL/GenBank/DDBJ whole genome shotgun (WGS) entry which is preliminary data.</text>
</comment>
<dbReference type="OrthoDB" id="4410230at2"/>
<dbReference type="EMBL" id="LAVO01000006">
    <property type="protein sequence ID" value="KOS11059.1"/>
    <property type="molecule type" value="Genomic_DNA"/>
</dbReference>
<evidence type="ECO:0000313" key="1">
    <source>
        <dbReference type="EMBL" id="KOS11059.1"/>
    </source>
</evidence>
<gene>
    <name evidence="1" type="ORF">XI38_07245</name>
</gene>
<proteinExistence type="predicted"/>
<protein>
    <recommendedName>
        <fullName evidence="3">DUF4230 domain-containing protein</fullName>
    </recommendedName>
</protein>
<evidence type="ECO:0008006" key="3">
    <source>
        <dbReference type="Google" id="ProtNLM"/>
    </source>
</evidence>
<dbReference type="PATRIC" id="fig|84292.3.peg.1478"/>
<dbReference type="AlphaFoldDB" id="A0A0M9VLD1"/>
<sequence length="192" mass="21094">MGIIAGIVLIGGVAVGGVAVGQFFLTPSDMSDSQIYQSVERKEEVALLALGIQGIARENEDGRILGVRLPAGDRTTLIQYDFTAKVGIDGEDVEVDQAGLAESAFVISIPEFIFIGYDDPHFEDPIESNGPLSFISEEIEETDMINSILSEEKQQSYIDDHLELLRDQARDYYTAIVRSIDPDAEVEFEFAE</sequence>
<organism evidence="1 2">
    <name type="scientific">Microbacterium aurantiacum</name>
    <dbReference type="NCBI Taxonomy" id="162393"/>
    <lineage>
        <taxon>Bacteria</taxon>
        <taxon>Bacillati</taxon>
        <taxon>Actinomycetota</taxon>
        <taxon>Actinomycetes</taxon>
        <taxon>Micrococcales</taxon>
        <taxon>Microbacteriaceae</taxon>
        <taxon>Microbacterium</taxon>
    </lineage>
</organism>